<dbReference type="EMBL" id="VFML01000001">
    <property type="protein sequence ID" value="TQJ02544.1"/>
    <property type="molecule type" value="Genomic_DNA"/>
</dbReference>
<organism evidence="1 2">
    <name type="scientific">Amycolatopsis cihanbeyliensis</name>
    <dbReference type="NCBI Taxonomy" id="1128664"/>
    <lineage>
        <taxon>Bacteria</taxon>
        <taxon>Bacillati</taxon>
        <taxon>Actinomycetota</taxon>
        <taxon>Actinomycetes</taxon>
        <taxon>Pseudonocardiales</taxon>
        <taxon>Pseudonocardiaceae</taxon>
        <taxon>Amycolatopsis</taxon>
    </lineage>
</organism>
<keyword evidence="2" id="KW-1185">Reference proteome</keyword>
<sequence>MSTTYRAALRPLQPYEPPMRRAPVRYVDTGQLALDLHITFDKRRPAPAQPAPPPTPVLERRRLHDTLTAILEASTGYRQATHVRSLLTKDLYRDLMSRPRTASPRYTLKSVHACQPTIDAIEACGRVQAGSRTLALVARFEEHAEEGWRCTLFGLLEPLAMSRTRGRGPGPAGLKRG</sequence>
<accession>A0A542DHN0</accession>
<dbReference type="InterPro" id="IPR045596">
    <property type="entry name" value="DUF6459"/>
</dbReference>
<comment type="caution">
    <text evidence="1">The sequence shown here is derived from an EMBL/GenBank/DDBJ whole genome shotgun (WGS) entry which is preliminary data.</text>
</comment>
<evidence type="ECO:0000313" key="2">
    <source>
        <dbReference type="Proteomes" id="UP000320876"/>
    </source>
</evidence>
<reference evidence="1 2" key="1">
    <citation type="submission" date="2019-06" db="EMBL/GenBank/DDBJ databases">
        <title>Sequencing the genomes of 1000 actinobacteria strains.</title>
        <authorList>
            <person name="Klenk H.-P."/>
        </authorList>
    </citation>
    <scope>NUCLEOTIDE SEQUENCE [LARGE SCALE GENOMIC DNA]</scope>
    <source>
        <strain evidence="1 2">DSM 45679</strain>
    </source>
</reference>
<dbReference type="Pfam" id="PF20060">
    <property type="entry name" value="DUF6459"/>
    <property type="match status" value="1"/>
</dbReference>
<protein>
    <submittedName>
        <fullName evidence="1">Uncharacterized protein</fullName>
    </submittedName>
</protein>
<dbReference type="AlphaFoldDB" id="A0A542DHN0"/>
<proteinExistence type="predicted"/>
<evidence type="ECO:0000313" key="1">
    <source>
        <dbReference type="EMBL" id="TQJ02544.1"/>
    </source>
</evidence>
<dbReference type="RefSeq" id="WP_141997626.1">
    <property type="nucleotide sequence ID" value="NZ_VFML01000001.1"/>
</dbReference>
<dbReference type="OrthoDB" id="3692215at2"/>
<dbReference type="Proteomes" id="UP000320876">
    <property type="component" value="Unassembled WGS sequence"/>
</dbReference>
<gene>
    <name evidence="1" type="ORF">FB471_2276</name>
</gene>
<name>A0A542DHN0_AMYCI</name>